<dbReference type="Proteomes" id="UP001254832">
    <property type="component" value="Unassembled WGS sequence"/>
</dbReference>
<dbReference type="GO" id="GO:0005737">
    <property type="term" value="C:cytoplasm"/>
    <property type="evidence" value="ECO:0007669"/>
    <property type="project" value="TreeGrafter"/>
</dbReference>
<dbReference type="RefSeq" id="WP_310135882.1">
    <property type="nucleotide sequence ID" value="NZ_JAVDTR010000001.1"/>
</dbReference>
<name>A0AAP5H0N5_PAEAM</name>
<dbReference type="Gene3D" id="3.40.50.720">
    <property type="entry name" value="NAD(P)-binding Rossmann-like Domain"/>
    <property type="match status" value="1"/>
</dbReference>
<dbReference type="InterPro" id="IPR003462">
    <property type="entry name" value="ODC_Mu_crystall"/>
</dbReference>
<dbReference type="SUPFAM" id="SSF51735">
    <property type="entry name" value="NAD(P)-binding Rossmann-fold domains"/>
    <property type="match status" value="1"/>
</dbReference>
<dbReference type="PANTHER" id="PTHR13812:SF19">
    <property type="entry name" value="KETIMINE REDUCTASE MU-CRYSTALLIN"/>
    <property type="match status" value="1"/>
</dbReference>
<dbReference type="Gene3D" id="3.30.1780.10">
    <property type="entry name" value="ornithine cyclodeaminase, domain 1"/>
    <property type="match status" value="1"/>
</dbReference>
<proteinExistence type="predicted"/>
<evidence type="ECO:0000313" key="1">
    <source>
        <dbReference type="EMBL" id="MDR6721756.1"/>
    </source>
</evidence>
<evidence type="ECO:0000313" key="2">
    <source>
        <dbReference type="Proteomes" id="UP001254832"/>
    </source>
</evidence>
<keyword evidence="1" id="KW-0456">Lyase</keyword>
<dbReference type="PIRSF" id="PIRSF001439">
    <property type="entry name" value="CryM"/>
    <property type="match status" value="1"/>
</dbReference>
<dbReference type="GO" id="GO:0008473">
    <property type="term" value="F:ornithine cyclodeaminase activity"/>
    <property type="evidence" value="ECO:0007669"/>
    <property type="project" value="UniProtKB-EC"/>
</dbReference>
<comment type="caution">
    <text evidence="1">The sequence shown here is derived from an EMBL/GenBank/DDBJ whole genome shotgun (WGS) entry which is preliminary data.</text>
</comment>
<protein>
    <submittedName>
        <fullName evidence="1">Ornithine cyclodeaminase</fullName>
        <ecNumber evidence="1">4.3.1.12</ecNumber>
    </submittedName>
</protein>
<dbReference type="EC" id="4.3.1.12" evidence="1"/>
<dbReference type="InterPro" id="IPR036291">
    <property type="entry name" value="NAD(P)-bd_dom_sf"/>
</dbReference>
<accession>A0AAP5H0N5</accession>
<gene>
    <name evidence="1" type="ORF">J2W91_000204</name>
</gene>
<reference evidence="1" key="1">
    <citation type="submission" date="2023-07" db="EMBL/GenBank/DDBJ databases">
        <title>Sorghum-associated microbial communities from plants grown in Nebraska, USA.</title>
        <authorList>
            <person name="Schachtman D."/>
        </authorList>
    </citation>
    <scope>NUCLEOTIDE SEQUENCE</scope>
    <source>
        <strain evidence="1">BE80</strain>
    </source>
</reference>
<dbReference type="AlphaFoldDB" id="A0AAP5H0N5"/>
<dbReference type="Pfam" id="PF02423">
    <property type="entry name" value="OCD_Mu_crystall"/>
    <property type="match status" value="1"/>
</dbReference>
<dbReference type="InterPro" id="IPR023401">
    <property type="entry name" value="ODC_N"/>
</dbReference>
<dbReference type="PANTHER" id="PTHR13812">
    <property type="entry name" value="KETIMINE REDUCTASE MU-CRYSTALLIN"/>
    <property type="match status" value="1"/>
</dbReference>
<dbReference type="EMBL" id="JAVDTR010000001">
    <property type="protein sequence ID" value="MDR6721756.1"/>
    <property type="molecule type" value="Genomic_DNA"/>
</dbReference>
<sequence>MYFVSRESIKQSGVTDPWVAQHLIERTFRQKAEGTAVGAQEVAMAAGAREAGAFYSLPAYLAEEGVAGLKWTSHVPHSDPSIPYTHPVVVLNELATGRPLALLEGELISGLRTGAVSATAIKTLERSKASSLFLCGSGFQASHQLRSIVPFMPELKEVHVWSRTMQHAEKLLENHTDILGKRGIRSRVHTSLPERLDCAEVVVGTTSASTPYLHADHFVQGHLYLHIGMRDIDAEAIESFDHIVCDDYEAGIPSSSQSLFGLARKTPEIGGKVTLLETLLAEPDPAIQRHSDRKIMFNAFGLSIFDLVLAHEALQRLLKQPESNVGQFDLSKERS</sequence>
<organism evidence="1 2">
    <name type="scientific">Paenibacillus amylolyticus</name>
    <dbReference type="NCBI Taxonomy" id="1451"/>
    <lineage>
        <taxon>Bacteria</taxon>
        <taxon>Bacillati</taxon>
        <taxon>Bacillota</taxon>
        <taxon>Bacilli</taxon>
        <taxon>Bacillales</taxon>
        <taxon>Paenibacillaceae</taxon>
        <taxon>Paenibacillus</taxon>
    </lineage>
</organism>